<dbReference type="EMBL" id="CP059735">
    <property type="protein sequence ID" value="WDD99928.1"/>
    <property type="molecule type" value="Genomic_DNA"/>
</dbReference>
<dbReference type="AlphaFoldDB" id="A0AAE9YT11"/>
<dbReference type="SMART" id="SM00606">
    <property type="entry name" value="CBD_IV"/>
    <property type="match status" value="1"/>
</dbReference>
<dbReference type="InterPro" id="IPR050386">
    <property type="entry name" value="Glycosyl_hydrolase_5"/>
</dbReference>
<dbReference type="PANTHER" id="PTHR31297">
    <property type="entry name" value="GLUCAN ENDO-1,6-BETA-GLUCOSIDASE B"/>
    <property type="match status" value="1"/>
</dbReference>
<dbReference type="PROSITE" id="PS51175">
    <property type="entry name" value="CBM6"/>
    <property type="match status" value="1"/>
</dbReference>
<evidence type="ECO:0000256" key="3">
    <source>
        <dbReference type="ARBA" id="ARBA00023295"/>
    </source>
</evidence>
<dbReference type="Pfam" id="PF03422">
    <property type="entry name" value="CBM_6"/>
    <property type="match status" value="1"/>
</dbReference>
<dbReference type="InterPro" id="IPR036116">
    <property type="entry name" value="FN3_sf"/>
</dbReference>
<dbReference type="GO" id="GO:0005576">
    <property type="term" value="C:extracellular region"/>
    <property type="evidence" value="ECO:0007669"/>
    <property type="project" value="TreeGrafter"/>
</dbReference>
<dbReference type="Gene3D" id="3.20.20.80">
    <property type="entry name" value="Glycosidases"/>
    <property type="match status" value="1"/>
</dbReference>
<keyword evidence="1" id="KW-0732">Signal</keyword>
<dbReference type="SUPFAM" id="SSF49265">
    <property type="entry name" value="Fibronectin type III"/>
    <property type="match status" value="1"/>
</dbReference>
<organism evidence="5 6">
    <name type="scientific">Thalassomonas actiniarum</name>
    <dbReference type="NCBI Taxonomy" id="485447"/>
    <lineage>
        <taxon>Bacteria</taxon>
        <taxon>Pseudomonadati</taxon>
        <taxon>Pseudomonadota</taxon>
        <taxon>Gammaproteobacteria</taxon>
        <taxon>Alteromonadales</taxon>
        <taxon>Colwelliaceae</taxon>
        <taxon>Thalassomonas</taxon>
    </lineage>
</organism>
<dbReference type="InterPro" id="IPR005084">
    <property type="entry name" value="CBM6"/>
</dbReference>
<dbReference type="GO" id="GO:0008422">
    <property type="term" value="F:beta-glucosidase activity"/>
    <property type="evidence" value="ECO:0007669"/>
    <property type="project" value="TreeGrafter"/>
</dbReference>
<dbReference type="GO" id="GO:0009986">
    <property type="term" value="C:cell surface"/>
    <property type="evidence" value="ECO:0007669"/>
    <property type="project" value="TreeGrafter"/>
</dbReference>
<dbReference type="PANTHER" id="PTHR31297:SF13">
    <property type="entry name" value="PUTATIVE-RELATED"/>
    <property type="match status" value="1"/>
</dbReference>
<dbReference type="Proteomes" id="UP000032568">
    <property type="component" value="Chromosome"/>
</dbReference>
<dbReference type="InterPro" id="IPR013783">
    <property type="entry name" value="Ig-like_fold"/>
</dbReference>
<feature type="domain" description="CBM6" evidence="4">
    <location>
        <begin position="725"/>
        <end position="845"/>
    </location>
</feature>
<reference evidence="5 6" key="2">
    <citation type="journal article" date="2022" name="Mar. Drugs">
        <title>Bioassay-Guided Fractionation Leads to the Detection of Cholic Acid Generated by the Rare Thalassomonas sp.</title>
        <authorList>
            <person name="Pheiffer F."/>
            <person name="Schneider Y.K."/>
            <person name="Hansen E.H."/>
            <person name="Andersen J.H."/>
            <person name="Isaksson J."/>
            <person name="Busche T."/>
            <person name="R C."/>
            <person name="Kalinowski J."/>
            <person name="Zyl L.V."/>
            <person name="Trindade M."/>
        </authorList>
    </citation>
    <scope>NUCLEOTIDE SEQUENCE [LARGE SCALE GENOMIC DNA]</scope>
    <source>
        <strain evidence="5 6">A5K-106</strain>
    </source>
</reference>
<dbReference type="KEGG" id="tact:SG35_004505"/>
<dbReference type="Pfam" id="PF00150">
    <property type="entry name" value="Cellulase"/>
    <property type="match status" value="1"/>
</dbReference>
<dbReference type="GO" id="GO:0030246">
    <property type="term" value="F:carbohydrate binding"/>
    <property type="evidence" value="ECO:0007669"/>
    <property type="project" value="InterPro"/>
</dbReference>
<dbReference type="InterPro" id="IPR001547">
    <property type="entry name" value="Glyco_hydro_5"/>
</dbReference>
<dbReference type="GO" id="GO:0009251">
    <property type="term" value="P:glucan catabolic process"/>
    <property type="evidence" value="ECO:0007669"/>
    <property type="project" value="TreeGrafter"/>
</dbReference>
<accession>A0AAE9YT11</accession>
<dbReference type="InterPro" id="IPR006584">
    <property type="entry name" value="Cellulose-bd_IV"/>
</dbReference>
<keyword evidence="3" id="KW-0326">Glycosidase</keyword>
<evidence type="ECO:0000259" key="4">
    <source>
        <dbReference type="PROSITE" id="PS51175"/>
    </source>
</evidence>
<keyword evidence="2" id="KW-0378">Hydrolase</keyword>
<proteinExistence type="predicted"/>
<evidence type="ECO:0000313" key="6">
    <source>
        <dbReference type="Proteomes" id="UP000032568"/>
    </source>
</evidence>
<dbReference type="Gene3D" id="2.60.120.260">
    <property type="entry name" value="Galactose-binding domain-like"/>
    <property type="match status" value="2"/>
</dbReference>
<dbReference type="RefSeq" id="WP_044831842.1">
    <property type="nucleotide sequence ID" value="NZ_CP059735.1"/>
</dbReference>
<name>A0AAE9YT11_9GAMM</name>
<keyword evidence="6" id="KW-1185">Reference proteome</keyword>
<dbReference type="PROSITE" id="PS51257">
    <property type="entry name" value="PROKAR_LIPOPROTEIN"/>
    <property type="match status" value="1"/>
</dbReference>
<protein>
    <submittedName>
        <fullName evidence="5">Cellulase family glycosylhydrolase</fullName>
    </submittedName>
</protein>
<dbReference type="CDD" id="cd04080">
    <property type="entry name" value="CBM6_cellulase-like"/>
    <property type="match status" value="1"/>
</dbReference>
<evidence type="ECO:0000256" key="1">
    <source>
        <dbReference type="ARBA" id="ARBA00022729"/>
    </source>
</evidence>
<reference evidence="5 6" key="1">
    <citation type="journal article" date="2015" name="Genome Announc.">
        <title>Draft Genome Sequences of Marine Isolates of Thalassomonas viridans and Thalassomonas actiniarum.</title>
        <authorList>
            <person name="Olonade I."/>
            <person name="van Zyl L.J."/>
            <person name="Trindade M."/>
        </authorList>
    </citation>
    <scope>NUCLEOTIDE SEQUENCE [LARGE SCALE GENOMIC DNA]</scope>
    <source>
        <strain evidence="5 6">A5K-106</strain>
    </source>
</reference>
<evidence type="ECO:0000256" key="2">
    <source>
        <dbReference type="ARBA" id="ARBA00022801"/>
    </source>
</evidence>
<dbReference type="InterPro" id="IPR008979">
    <property type="entry name" value="Galactose-bd-like_sf"/>
</dbReference>
<sequence length="848" mass="93370">MNRIKDKITANKSKMTLTTAAVLMALQGCGSDAPGAKATVSSPYEQPVAQQESYSLLKQNGTIWMNQQDQKVSLRGINLGNWLAMEMWMLEASDNPLGENIPDQYSLEEKLSERFGEAEKEQLMTVFRDNWITGNDWDVIKDSGFNLVRIPFLYSLLEDDNNPKTLKADAWRYLDWAIAEAKERELYVILDLHGTVGRQGWEQHTGREGQNKLWESDEYKDRTLWLWRQIADKYKDEAAIAGYGLLNEPWGTDAETLKDFSIELYRAVREVDNNHIVILPGHNSGGIEAYGDPFDSGMTNVAFEIHQYPGIFGWGEIGYEVHRDWLTCGESGATGVCDWAKQARDVYTPLLVGELQPWTGLGELGGPITRATFDTFNDLNWAATAWSYKTTSPAGGLGNGQWGLVTNNGDQLLAKAETWSCNDWESNFSDACSGPAKSTTPYSGEGSKTMYLVIKTGAFNGSDVIYDDIHLTNDASGEDILLNGDFGSNSGWTELSLWGDPRNYDFNYNAGEFAGSDTGAALRITSPAGNHSLIYQPVQVEGGQSYTLSGKFKDNGAGGNDMWAEIYLVPDMPQEWVDVQGRSLPQIDVNSSSKEEIESYFAAFGTMDYIINDYVVDAMTAEQAPEIFTNIPGKPADLALTVSEDAIGLSWNAAEGDVSGYKIYRSTASRSGFEVIAETTSTSYSDVISSGDTTYYYYVAAFNDIDLGYGSEIAASGPSFFSIPGLIEAENYTSAHPGVQTESSGDNGGGSNIGHFEIDRWVDYDVKIDSAGEYTVEYRLATVPGSDGFSLLIGDEVLDTVTVPATGGWQDYITVTSTVTLPEGQYTIRLNSNGQEWNLNWFSFTKSE</sequence>
<dbReference type="InterPro" id="IPR017853">
    <property type="entry name" value="GH"/>
</dbReference>
<dbReference type="Gene3D" id="2.60.40.10">
    <property type="entry name" value="Immunoglobulins"/>
    <property type="match status" value="1"/>
</dbReference>
<evidence type="ECO:0000313" key="5">
    <source>
        <dbReference type="EMBL" id="WDD99928.1"/>
    </source>
</evidence>
<dbReference type="SUPFAM" id="SSF51445">
    <property type="entry name" value="(Trans)glycosidases"/>
    <property type="match status" value="1"/>
</dbReference>
<dbReference type="SUPFAM" id="SSF49785">
    <property type="entry name" value="Galactose-binding domain-like"/>
    <property type="match status" value="1"/>
</dbReference>
<gene>
    <name evidence="5" type="ORF">SG35_004505</name>
</gene>